<dbReference type="SUPFAM" id="SSF82171">
    <property type="entry name" value="DPP6 N-terminal domain-like"/>
    <property type="match status" value="1"/>
</dbReference>
<dbReference type="EMBL" id="BAABLD010000007">
    <property type="protein sequence ID" value="GAA5162691.1"/>
    <property type="molecule type" value="Genomic_DNA"/>
</dbReference>
<dbReference type="InterPro" id="IPR036278">
    <property type="entry name" value="Sialidase_sf"/>
</dbReference>
<evidence type="ECO:0008006" key="3">
    <source>
        <dbReference type="Google" id="ProtNLM"/>
    </source>
</evidence>
<protein>
    <recommendedName>
        <fullName evidence="3">Exo-alpha-sialidase</fullName>
    </recommendedName>
</protein>
<accession>A0ABP9QIX6</accession>
<dbReference type="Proteomes" id="UP001500547">
    <property type="component" value="Unassembled WGS sequence"/>
</dbReference>
<organism evidence="1 2">
    <name type="scientific">Viridibacterium curvum</name>
    <dbReference type="NCBI Taxonomy" id="1101404"/>
    <lineage>
        <taxon>Bacteria</taxon>
        <taxon>Pseudomonadati</taxon>
        <taxon>Pseudomonadota</taxon>
        <taxon>Betaproteobacteria</taxon>
        <taxon>Rhodocyclales</taxon>
        <taxon>Rhodocyclaceae</taxon>
        <taxon>Viridibacterium</taxon>
    </lineage>
</organism>
<evidence type="ECO:0000313" key="2">
    <source>
        <dbReference type="Proteomes" id="UP001500547"/>
    </source>
</evidence>
<evidence type="ECO:0000313" key="1">
    <source>
        <dbReference type="EMBL" id="GAA5162691.1"/>
    </source>
</evidence>
<dbReference type="SUPFAM" id="SSF50939">
    <property type="entry name" value="Sialidases"/>
    <property type="match status" value="1"/>
</dbReference>
<proteinExistence type="predicted"/>
<gene>
    <name evidence="1" type="ORF">GCM10025770_13730</name>
</gene>
<reference evidence="2" key="1">
    <citation type="journal article" date="2019" name="Int. J. Syst. Evol. Microbiol.">
        <title>The Global Catalogue of Microorganisms (GCM) 10K type strain sequencing project: providing services to taxonomists for standard genome sequencing and annotation.</title>
        <authorList>
            <consortium name="The Broad Institute Genomics Platform"/>
            <consortium name="The Broad Institute Genome Sequencing Center for Infectious Disease"/>
            <person name="Wu L."/>
            <person name="Ma J."/>
        </authorList>
    </citation>
    <scope>NUCLEOTIDE SEQUENCE [LARGE SCALE GENOMIC DNA]</scope>
    <source>
        <strain evidence="2">JCM 18715</strain>
    </source>
</reference>
<dbReference type="Gene3D" id="2.130.10.10">
    <property type="entry name" value="YVTN repeat-like/Quinoprotein amine dehydrogenase"/>
    <property type="match status" value="1"/>
</dbReference>
<comment type="caution">
    <text evidence="1">The sequence shown here is derived from an EMBL/GenBank/DDBJ whole genome shotgun (WGS) entry which is preliminary data.</text>
</comment>
<name>A0ABP9QIX6_9RHOO</name>
<dbReference type="InterPro" id="IPR015943">
    <property type="entry name" value="WD40/YVTN_repeat-like_dom_sf"/>
</dbReference>
<sequence>MAANDGTTPDLGAEHTGYSTFIKPLPPGTHQLQSLSSGFIRTQAGKQIIGQSFINFLAAPRVFTIKAGEISDLGTLAIAEEPVSPPAGLSPANAAKIPSKAYVMQLDSHAAEAEQMLSIIQAKAPALKMHQGSSWVSPVGESRLSRPELRQGLSAQLLSAKESGGQTYAGEAWGQVRVRQAGRWAWLDTGLSHDISAVDVLEDGRLLAGGSLGIIRAKSPVSNEWQTWRLPFPDGVVKSIGHSAALGIVVGVQNGDQLVVVQTPSLGEPWREMKRFNAFGSVQTDLLTSVASNGFTAIVVETSFTTTAKIHHYSLATQQWSEQALPTNFAGIPGAYTLSRDGRVFTTSGSPMFSQNLRVSDDGGKTWTAGSSPQWMTWLTMVGDNRGYAVRQDSSSSPTPASLWKTSDGARSWLKTGPLPGSVSALIAGRVVMARIVVMGERELALITPDNKLYVSRDEGASWTADTFE</sequence>
<keyword evidence="2" id="KW-1185">Reference proteome</keyword>